<name>A0AAD1X3S4_CITFR</name>
<dbReference type="Proteomes" id="UP000789647">
    <property type="component" value="Chromosome"/>
</dbReference>
<evidence type="ECO:0000313" key="1">
    <source>
        <dbReference type="EMBL" id="CAH6600204.1"/>
    </source>
</evidence>
<accession>A0AAD1X3S4</accession>
<reference evidence="1" key="1">
    <citation type="submission" date="2022-05" db="EMBL/GenBank/DDBJ databases">
        <authorList>
            <person name="Alioto T."/>
            <person name="Alioto T."/>
            <person name="Gomez Garrido J."/>
        </authorList>
    </citation>
    <scope>NUCLEOTIDE SEQUENCE</scope>
    <source>
        <strain evidence="1">112</strain>
    </source>
</reference>
<protein>
    <submittedName>
        <fullName evidence="1">Uncharacterized protein</fullName>
    </submittedName>
</protein>
<proteinExistence type="predicted"/>
<sequence>MIDPTLIALLIALTPYASPVIDLLMEWARLELKERYNSKNLK</sequence>
<organism evidence="1 2">
    <name type="scientific">Citrobacter freundii</name>
    <dbReference type="NCBI Taxonomy" id="546"/>
    <lineage>
        <taxon>Bacteria</taxon>
        <taxon>Pseudomonadati</taxon>
        <taxon>Pseudomonadota</taxon>
        <taxon>Gammaproteobacteria</taxon>
        <taxon>Enterobacterales</taxon>
        <taxon>Enterobacteriaceae</taxon>
        <taxon>Citrobacter</taxon>
        <taxon>Citrobacter freundii complex</taxon>
    </lineage>
</organism>
<gene>
    <name evidence="1" type="ORF">AI2935V1_3205</name>
</gene>
<dbReference type="RefSeq" id="WP_326972830.1">
    <property type="nucleotide sequence ID" value="NZ_OW995941.1"/>
</dbReference>
<dbReference type="AlphaFoldDB" id="A0AAD1X3S4"/>
<dbReference type="EMBL" id="OW995941">
    <property type="protein sequence ID" value="CAH6600204.1"/>
    <property type="molecule type" value="Genomic_DNA"/>
</dbReference>
<evidence type="ECO:0000313" key="2">
    <source>
        <dbReference type="Proteomes" id="UP000789647"/>
    </source>
</evidence>